<dbReference type="PANTHER" id="PTHR47662">
    <property type="entry name" value="RING-TYPE DOMAIN-CONTAINING PROTEIN"/>
    <property type="match status" value="1"/>
</dbReference>
<dbReference type="Proteomes" id="UP001552299">
    <property type="component" value="Unassembled WGS sequence"/>
</dbReference>
<keyword evidence="2" id="KW-0472">Membrane</keyword>
<keyword evidence="1" id="KW-0863">Zinc-finger</keyword>
<evidence type="ECO:0000313" key="5">
    <source>
        <dbReference type="Proteomes" id="UP001552299"/>
    </source>
</evidence>
<keyword evidence="1" id="KW-0862">Zinc</keyword>
<evidence type="ECO:0000256" key="2">
    <source>
        <dbReference type="SAM" id="Phobius"/>
    </source>
</evidence>
<dbReference type="SUPFAM" id="SSF57850">
    <property type="entry name" value="RING/U-box"/>
    <property type="match status" value="1"/>
</dbReference>
<keyword evidence="2" id="KW-1133">Transmembrane helix</keyword>
<protein>
    <recommendedName>
        <fullName evidence="3">RING-type domain-containing protein</fullName>
    </recommendedName>
</protein>
<dbReference type="InterPro" id="IPR013083">
    <property type="entry name" value="Znf_RING/FYVE/PHD"/>
</dbReference>
<keyword evidence="5" id="KW-1185">Reference proteome</keyword>
<dbReference type="AlphaFoldDB" id="A0ABD0UMQ3"/>
<keyword evidence="2" id="KW-0812">Transmembrane</keyword>
<dbReference type="PANTHER" id="PTHR47662:SF1">
    <property type="entry name" value="RING-TYPE DOMAIN-CONTAINING PROTEIN"/>
    <property type="match status" value="1"/>
</dbReference>
<dbReference type="GO" id="GO:0008270">
    <property type="term" value="F:zinc ion binding"/>
    <property type="evidence" value="ECO:0007669"/>
    <property type="project" value="UniProtKB-KW"/>
</dbReference>
<gene>
    <name evidence="4" type="ORF">M5K25_019770</name>
</gene>
<dbReference type="Gene3D" id="3.30.40.10">
    <property type="entry name" value="Zinc/RING finger domain, C3HC4 (zinc finger)"/>
    <property type="match status" value="1"/>
</dbReference>
<evidence type="ECO:0000313" key="4">
    <source>
        <dbReference type="EMBL" id="KAL0911616.1"/>
    </source>
</evidence>
<dbReference type="InterPro" id="IPR001841">
    <property type="entry name" value="Znf_RING"/>
</dbReference>
<evidence type="ECO:0000256" key="1">
    <source>
        <dbReference type="PROSITE-ProRule" id="PRU00175"/>
    </source>
</evidence>
<reference evidence="4 5" key="1">
    <citation type="journal article" date="2024" name="Plant Biotechnol. J.">
        <title>Dendrobium thyrsiflorum genome and its molecular insights into genes involved in important horticultural traits.</title>
        <authorList>
            <person name="Chen B."/>
            <person name="Wang J.Y."/>
            <person name="Zheng P.J."/>
            <person name="Li K.L."/>
            <person name="Liang Y.M."/>
            <person name="Chen X.F."/>
            <person name="Zhang C."/>
            <person name="Zhao X."/>
            <person name="He X."/>
            <person name="Zhang G.Q."/>
            <person name="Liu Z.J."/>
            <person name="Xu Q."/>
        </authorList>
    </citation>
    <scope>NUCLEOTIDE SEQUENCE [LARGE SCALE GENOMIC DNA]</scope>
    <source>
        <strain evidence="4">GZMU011</strain>
    </source>
</reference>
<comment type="caution">
    <text evidence="4">The sequence shown here is derived from an EMBL/GenBank/DDBJ whole genome shotgun (WGS) entry which is preliminary data.</text>
</comment>
<dbReference type="CDD" id="cd16454">
    <property type="entry name" value="RING-H2_PA-TM-RING"/>
    <property type="match status" value="1"/>
</dbReference>
<sequence length="182" mass="21014">MTNIKLVPSPVLSMLLLPCFTTLFFLIKPLLRILLTQEKMSLTWPLNFDSIDHYLSVFDQDLSILDTDVGISKYRQTPGEQQVKCVFCLSDISEGEEIRKLRCSHLFHRICLDKWLKYQRLSCPLCRSSLASLEMKEKLDETSWDEEPEDSGPPLLAFVQTEWWGRCILLVQRGFVGANLSL</sequence>
<proteinExistence type="predicted"/>
<dbReference type="EMBL" id="JANQDX010000015">
    <property type="protein sequence ID" value="KAL0911616.1"/>
    <property type="molecule type" value="Genomic_DNA"/>
</dbReference>
<accession>A0ABD0UMQ3</accession>
<dbReference type="PROSITE" id="PS50089">
    <property type="entry name" value="ZF_RING_2"/>
    <property type="match status" value="1"/>
</dbReference>
<organism evidence="4 5">
    <name type="scientific">Dendrobium thyrsiflorum</name>
    <name type="common">Pinecone-like raceme dendrobium</name>
    <name type="synonym">Orchid</name>
    <dbReference type="NCBI Taxonomy" id="117978"/>
    <lineage>
        <taxon>Eukaryota</taxon>
        <taxon>Viridiplantae</taxon>
        <taxon>Streptophyta</taxon>
        <taxon>Embryophyta</taxon>
        <taxon>Tracheophyta</taxon>
        <taxon>Spermatophyta</taxon>
        <taxon>Magnoliopsida</taxon>
        <taxon>Liliopsida</taxon>
        <taxon>Asparagales</taxon>
        <taxon>Orchidaceae</taxon>
        <taxon>Epidendroideae</taxon>
        <taxon>Malaxideae</taxon>
        <taxon>Dendrobiinae</taxon>
        <taxon>Dendrobium</taxon>
    </lineage>
</organism>
<evidence type="ECO:0000259" key="3">
    <source>
        <dbReference type="PROSITE" id="PS50089"/>
    </source>
</evidence>
<feature type="domain" description="RING-type" evidence="3">
    <location>
        <begin position="85"/>
        <end position="127"/>
    </location>
</feature>
<dbReference type="Pfam" id="PF13639">
    <property type="entry name" value="zf-RING_2"/>
    <property type="match status" value="1"/>
</dbReference>
<feature type="transmembrane region" description="Helical" evidence="2">
    <location>
        <begin position="12"/>
        <end position="31"/>
    </location>
</feature>
<keyword evidence="1" id="KW-0479">Metal-binding</keyword>
<dbReference type="SMART" id="SM00184">
    <property type="entry name" value="RING"/>
    <property type="match status" value="1"/>
</dbReference>
<name>A0ABD0UMQ3_DENTH</name>